<feature type="compositionally biased region" description="Low complexity" evidence="1">
    <location>
        <begin position="133"/>
        <end position="144"/>
    </location>
</feature>
<proteinExistence type="predicted"/>
<feature type="region of interest" description="Disordered" evidence="1">
    <location>
        <begin position="403"/>
        <end position="448"/>
    </location>
</feature>
<organism evidence="2 3">
    <name type="scientific">Nadsonia fulvescens var. elongata DSM 6958</name>
    <dbReference type="NCBI Taxonomy" id="857566"/>
    <lineage>
        <taxon>Eukaryota</taxon>
        <taxon>Fungi</taxon>
        <taxon>Dikarya</taxon>
        <taxon>Ascomycota</taxon>
        <taxon>Saccharomycotina</taxon>
        <taxon>Dipodascomycetes</taxon>
        <taxon>Dipodascales</taxon>
        <taxon>Dipodascales incertae sedis</taxon>
        <taxon>Nadsonia</taxon>
    </lineage>
</organism>
<feature type="compositionally biased region" description="Polar residues" evidence="1">
    <location>
        <begin position="414"/>
        <end position="429"/>
    </location>
</feature>
<dbReference type="Pfam" id="PF08737">
    <property type="entry name" value="Rgp1"/>
    <property type="match status" value="1"/>
</dbReference>
<evidence type="ECO:0000313" key="3">
    <source>
        <dbReference type="Proteomes" id="UP000095009"/>
    </source>
</evidence>
<dbReference type="STRING" id="857566.A0A1E3PP15"/>
<dbReference type="AlphaFoldDB" id="A0A1E3PP15"/>
<dbReference type="OrthoDB" id="1918at2759"/>
<reference evidence="2 3" key="1">
    <citation type="journal article" date="2016" name="Proc. Natl. Acad. Sci. U.S.A.">
        <title>Comparative genomics of biotechnologically important yeasts.</title>
        <authorList>
            <person name="Riley R."/>
            <person name="Haridas S."/>
            <person name="Wolfe K.H."/>
            <person name="Lopes M.R."/>
            <person name="Hittinger C.T."/>
            <person name="Goeker M."/>
            <person name="Salamov A.A."/>
            <person name="Wisecaver J.H."/>
            <person name="Long T.M."/>
            <person name="Calvey C.H."/>
            <person name="Aerts A.L."/>
            <person name="Barry K.W."/>
            <person name="Choi C."/>
            <person name="Clum A."/>
            <person name="Coughlan A.Y."/>
            <person name="Deshpande S."/>
            <person name="Douglass A.P."/>
            <person name="Hanson S.J."/>
            <person name="Klenk H.-P."/>
            <person name="LaButti K.M."/>
            <person name="Lapidus A."/>
            <person name="Lindquist E.A."/>
            <person name="Lipzen A.M."/>
            <person name="Meier-Kolthoff J.P."/>
            <person name="Ohm R.A."/>
            <person name="Otillar R.P."/>
            <person name="Pangilinan J.L."/>
            <person name="Peng Y."/>
            <person name="Rokas A."/>
            <person name="Rosa C.A."/>
            <person name="Scheuner C."/>
            <person name="Sibirny A.A."/>
            <person name="Slot J.C."/>
            <person name="Stielow J.B."/>
            <person name="Sun H."/>
            <person name="Kurtzman C.P."/>
            <person name="Blackwell M."/>
            <person name="Grigoriev I.V."/>
            <person name="Jeffries T.W."/>
        </authorList>
    </citation>
    <scope>NUCLEOTIDE SEQUENCE [LARGE SCALE GENOMIC DNA]</scope>
    <source>
        <strain evidence="2 3">DSM 6958</strain>
    </source>
</reference>
<dbReference type="InterPro" id="IPR014848">
    <property type="entry name" value="Rgp1"/>
</dbReference>
<feature type="compositionally biased region" description="Low complexity" evidence="1">
    <location>
        <begin position="404"/>
        <end position="413"/>
    </location>
</feature>
<name>A0A1E3PP15_9ASCO</name>
<evidence type="ECO:0000313" key="2">
    <source>
        <dbReference type="EMBL" id="ODQ67161.1"/>
    </source>
</evidence>
<dbReference type="EMBL" id="KV454407">
    <property type="protein sequence ID" value="ODQ67161.1"/>
    <property type="molecule type" value="Genomic_DNA"/>
</dbReference>
<gene>
    <name evidence="2" type="ORF">NADFUDRAFT_49601</name>
</gene>
<dbReference type="PANTHER" id="PTHR12507">
    <property type="entry name" value="REDUCED GROWTH PHENOTYPE 1 RGP1, YEAST -RELATED"/>
    <property type="match status" value="1"/>
</dbReference>
<accession>A0A1E3PP15</accession>
<feature type="region of interest" description="Disordered" evidence="1">
    <location>
        <begin position="125"/>
        <end position="144"/>
    </location>
</feature>
<protein>
    <submittedName>
        <fullName evidence="2">Rgp1-domain-containing protein</fullName>
    </submittedName>
</protein>
<dbReference type="Proteomes" id="UP000095009">
    <property type="component" value="Unassembled WGS sequence"/>
</dbReference>
<sequence>MSETINNEAADDGRFSTLLSIEVTFDSMTLFAGDRVNAVVTFKNLAKPNVPGPVPSATADPINCAPTEIAPRNSIDSFSRLSMQLSSSMRDLYAHLTDEPPTQVTANSSTLGSITSGLTRWASFRTPSKSRLSPQSTPSPSITSNKETLLMGYAQLEGHFSFDDQLVDKRAFQRARTHSTALFGNEEHTINGSNGLSSSTLPSLRRHPNHHKPILSSIGSGITGPRGHSQDKIPVFVTPQSLLFVDLNLDPGESRCFTYSMDLPRDLPPSARNKAVQIYYNLVIGVQRAPPHTSAPSAPQPKVVFIPFRVLPYIDSKGQQPAHELEKPIILTEDRAKVTAVENLTLPRTKRRRHSEFVRSTLKDLADAYSHLNLDEKPGAGVDNDSQGDDVCDFNDYISRLVESSQSQNQSQNLTSIIGPTTDNNSQRLPSPKPSRRQSISNQQQLTNHQQVCENIERAIHAPRPPLRAKCQYEISRNQQPLASLSLCKPIYRLGDIITLTLDFITEGMPTTQSCPVPCYHLTASLETYETLDPLISTKSKPNQEGNSAEPKLVHTQFANNQIMALTRKVYAQESVTLLNTRQRVVLILPIPPSATPQFKTSTMTNGWSIGLAFLTEFTPNNFNTNDKKEQQQQRQNIMALSPSISTKDGITYLAPQTLDTESFSCRIPLQVLPTNYDMGSLVGHSVTYGYVLW</sequence>
<feature type="compositionally biased region" description="Polar residues" evidence="1">
    <location>
        <begin position="437"/>
        <end position="448"/>
    </location>
</feature>
<evidence type="ECO:0000256" key="1">
    <source>
        <dbReference type="SAM" id="MobiDB-lite"/>
    </source>
</evidence>
<keyword evidence="3" id="KW-1185">Reference proteome</keyword>